<organism evidence="1 2">
    <name type="scientific">Entomophthora muscae</name>
    <dbReference type="NCBI Taxonomy" id="34485"/>
    <lineage>
        <taxon>Eukaryota</taxon>
        <taxon>Fungi</taxon>
        <taxon>Fungi incertae sedis</taxon>
        <taxon>Zoopagomycota</taxon>
        <taxon>Entomophthoromycotina</taxon>
        <taxon>Entomophthoromycetes</taxon>
        <taxon>Entomophthorales</taxon>
        <taxon>Entomophthoraceae</taxon>
        <taxon>Entomophthora</taxon>
    </lineage>
</organism>
<dbReference type="Proteomes" id="UP001165960">
    <property type="component" value="Unassembled WGS sequence"/>
</dbReference>
<keyword evidence="2" id="KW-1185">Reference proteome</keyword>
<evidence type="ECO:0000313" key="2">
    <source>
        <dbReference type="Proteomes" id="UP001165960"/>
    </source>
</evidence>
<name>A0ACC2SAC2_9FUNG</name>
<dbReference type="EMBL" id="QTSX02005687">
    <property type="protein sequence ID" value="KAJ9059347.1"/>
    <property type="molecule type" value="Genomic_DNA"/>
</dbReference>
<reference evidence="1" key="1">
    <citation type="submission" date="2022-04" db="EMBL/GenBank/DDBJ databases">
        <title>Genome of the entomopathogenic fungus Entomophthora muscae.</title>
        <authorList>
            <person name="Elya C."/>
            <person name="Lovett B.R."/>
            <person name="Lee E."/>
            <person name="Macias A.M."/>
            <person name="Hajek A.E."/>
            <person name="De Bivort B.L."/>
            <person name="Kasson M.T."/>
            <person name="De Fine Licht H.H."/>
            <person name="Stajich J.E."/>
        </authorList>
    </citation>
    <scope>NUCLEOTIDE SEQUENCE</scope>
    <source>
        <strain evidence="1">Berkeley</strain>
    </source>
</reference>
<protein>
    <submittedName>
        <fullName evidence="1">Uncharacterized protein</fullName>
    </submittedName>
</protein>
<sequence length="227" mass="25103">MNYIIFTAVLTAFLGIGGHQPTNAQFGPEPQGSKGISYNETTHLNSMVLNPWTPLASSRPTPNLATYVIPVAMLLYLAVSLIQCNILAKAFCQTVNFYPIVYALNGFEPPNLPSYVTKVLPSILGYYNQQDEDPAWPWAPALLPDHQKQSCCIQACRLAGQVCKCYKGGFNLLHQRRPLTHLKGIAKALGAKAQSFFVIKIYRCVEGLDVQAFWLPPTYLTSSHCPI</sequence>
<accession>A0ACC2SAC2</accession>
<gene>
    <name evidence="1" type="ORF">DSO57_1003172</name>
</gene>
<evidence type="ECO:0000313" key="1">
    <source>
        <dbReference type="EMBL" id="KAJ9059347.1"/>
    </source>
</evidence>
<proteinExistence type="predicted"/>
<comment type="caution">
    <text evidence="1">The sequence shown here is derived from an EMBL/GenBank/DDBJ whole genome shotgun (WGS) entry which is preliminary data.</text>
</comment>